<name>A0AAV4YFP2_AERCA</name>
<dbReference type="EMBL" id="BPNI01000004">
    <property type="protein sequence ID" value="GJA39681.1"/>
    <property type="molecule type" value="Genomic_DNA"/>
</dbReference>
<reference evidence="1" key="1">
    <citation type="submission" date="2021-07" db="EMBL/GenBank/DDBJ databases">
        <title>Draft genome sequence of carbapenem-resistant Aeromonas spp. in Japan.</title>
        <authorList>
            <person name="Maehana S."/>
            <person name="Suzuki M."/>
            <person name="Kitasato H."/>
        </authorList>
    </citation>
    <scope>NUCLEOTIDE SEQUENCE</scope>
    <source>
        <strain evidence="1">KAM343</strain>
    </source>
</reference>
<evidence type="ECO:0000313" key="2">
    <source>
        <dbReference type="Proteomes" id="UP000886939"/>
    </source>
</evidence>
<proteinExistence type="predicted"/>
<protein>
    <submittedName>
        <fullName evidence="1">Uncharacterized protein</fullName>
    </submittedName>
</protein>
<comment type="caution">
    <text evidence="1">The sequence shown here is derived from an EMBL/GenBank/DDBJ whole genome shotgun (WGS) entry which is preliminary data.</text>
</comment>
<evidence type="ECO:0000313" key="1">
    <source>
        <dbReference type="EMBL" id="GJA39681.1"/>
    </source>
</evidence>
<sequence length="232" mass="24751">MTKEITTAAATVAAATEQKAPSTNAEIRLYMSGSAMDFLSIKEESLKSALVNNPDLDLEKASRRAKLGAVGMAAETHARCNGLISGMTDKEMKILKSLSVDAARLARDPKAGGFSREHKLQLATIVACIAQNKRPDSIDLTKANDALKALDPTAATKRTGHNTIAHLIDTVKVKERFTAGYWSAECNGATQASYIIGLLVKLGMATERGSKEARECLIKADHPVVMALKAIA</sequence>
<gene>
    <name evidence="1" type="ORF">KAM343_04770</name>
</gene>
<organism evidence="1 2">
    <name type="scientific">Aeromonas caviae</name>
    <name type="common">Aeromonas punctata</name>
    <dbReference type="NCBI Taxonomy" id="648"/>
    <lineage>
        <taxon>Bacteria</taxon>
        <taxon>Pseudomonadati</taxon>
        <taxon>Pseudomonadota</taxon>
        <taxon>Gammaproteobacteria</taxon>
        <taxon>Aeromonadales</taxon>
        <taxon>Aeromonadaceae</taxon>
        <taxon>Aeromonas</taxon>
    </lineage>
</organism>
<dbReference type="RefSeq" id="WP_190284391.1">
    <property type="nucleotide sequence ID" value="NZ_BPNI01000004.1"/>
</dbReference>
<dbReference type="Proteomes" id="UP000886939">
    <property type="component" value="Unassembled WGS sequence"/>
</dbReference>
<dbReference type="AlphaFoldDB" id="A0AAV4YFP2"/>
<accession>A0AAV4YFP2</accession>